<evidence type="ECO:0000313" key="3">
    <source>
        <dbReference type="Proteomes" id="UP000095751"/>
    </source>
</evidence>
<dbReference type="KEGG" id="fcy:FRACYDRAFT_177714"/>
<proteinExistence type="predicted"/>
<feature type="domain" description="Helicase-associated" evidence="1">
    <location>
        <begin position="83"/>
        <end position="150"/>
    </location>
</feature>
<dbReference type="Proteomes" id="UP000095751">
    <property type="component" value="Unassembled WGS sequence"/>
</dbReference>
<feature type="non-terminal residue" evidence="2">
    <location>
        <position position="228"/>
    </location>
</feature>
<reference evidence="2 3" key="1">
    <citation type="submission" date="2016-09" db="EMBL/GenBank/DDBJ databases">
        <title>Extensive genetic diversity and differential bi-allelic expression allows diatom success in the polar Southern Ocean.</title>
        <authorList>
            <consortium name="DOE Joint Genome Institute"/>
            <person name="Mock T."/>
            <person name="Otillar R.P."/>
            <person name="Strauss J."/>
            <person name="Dupont C."/>
            <person name="Frickenhaus S."/>
            <person name="Maumus F."/>
            <person name="Mcmullan M."/>
            <person name="Sanges R."/>
            <person name="Schmutz J."/>
            <person name="Toseland A."/>
            <person name="Valas R."/>
            <person name="Veluchamy A."/>
            <person name="Ward B.J."/>
            <person name="Allen A."/>
            <person name="Barry K."/>
            <person name="Falciatore A."/>
            <person name="Ferrante M."/>
            <person name="Fortunato A.E."/>
            <person name="Gloeckner G."/>
            <person name="Gruber A."/>
            <person name="Hipkin R."/>
            <person name="Janech M."/>
            <person name="Kroth P."/>
            <person name="Leese F."/>
            <person name="Lindquist E."/>
            <person name="Lyon B.R."/>
            <person name="Martin J."/>
            <person name="Mayer C."/>
            <person name="Parker M."/>
            <person name="Quesneville H."/>
            <person name="Raymond J."/>
            <person name="Uhlig C."/>
            <person name="Valentin K.U."/>
            <person name="Worden A.Z."/>
            <person name="Armbrust E.V."/>
            <person name="Bowler C."/>
            <person name="Green B."/>
            <person name="Moulton V."/>
            <person name="Van Oosterhout C."/>
            <person name="Grigoriev I."/>
        </authorList>
    </citation>
    <scope>NUCLEOTIDE SEQUENCE [LARGE SCALE GENOMIC DNA]</scope>
    <source>
        <strain evidence="2 3">CCMP1102</strain>
    </source>
</reference>
<accession>A0A1E7FXJ9</accession>
<evidence type="ECO:0000259" key="1">
    <source>
        <dbReference type="Pfam" id="PF03457"/>
    </source>
</evidence>
<feature type="domain" description="Helicase-associated" evidence="1">
    <location>
        <begin position="155"/>
        <end position="223"/>
    </location>
</feature>
<dbReference type="PANTHER" id="PTHR33418">
    <property type="entry name" value="HELICASE-ASSOCIATED"/>
    <property type="match status" value="1"/>
</dbReference>
<gene>
    <name evidence="2" type="ORF">FRACYDRAFT_177714</name>
</gene>
<name>A0A1E7FXJ9_9STRA</name>
<dbReference type="AlphaFoldDB" id="A0A1E7FXJ9"/>
<dbReference type="Gene3D" id="6.10.140.530">
    <property type="match status" value="2"/>
</dbReference>
<dbReference type="EMBL" id="KV784353">
    <property type="protein sequence ID" value="OEU22867.1"/>
    <property type="molecule type" value="Genomic_DNA"/>
</dbReference>
<dbReference type="PANTHER" id="PTHR33418:SF1">
    <property type="entry name" value="HELICASE-ASSOCIATED DOMAIN-CONTAINING PROTEIN"/>
    <property type="match status" value="1"/>
</dbReference>
<organism evidence="2 3">
    <name type="scientific">Fragilariopsis cylindrus CCMP1102</name>
    <dbReference type="NCBI Taxonomy" id="635003"/>
    <lineage>
        <taxon>Eukaryota</taxon>
        <taxon>Sar</taxon>
        <taxon>Stramenopiles</taxon>
        <taxon>Ochrophyta</taxon>
        <taxon>Bacillariophyta</taxon>
        <taxon>Bacillariophyceae</taxon>
        <taxon>Bacillariophycidae</taxon>
        <taxon>Bacillariales</taxon>
        <taxon>Bacillariaceae</taxon>
        <taxon>Fragilariopsis</taxon>
    </lineage>
</organism>
<protein>
    <recommendedName>
        <fullName evidence="1">Helicase-associated domain-containing protein</fullName>
    </recommendedName>
</protein>
<dbReference type="OrthoDB" id="498381at2759"/>
<keyword evidence="3" id="KW-1185">Reference proteome</keyword>
<sequence>MIGLGGPLTIQHLQQQIQQPKYQHQHLPQHEQPHHAALPSRITINTNTKTDTNTTGTATGIGIGIGIHTQPSFEGVRFREYQAEIWSEKFEELCTFRRFHGHCHVPHHYNQNAGLAQWVKRQRYQYKLKLDNKRSTLSDERVRLLNKIGFIWNSHDAVWEERLQDLLAYKRVHGHCIVPSNFESNPQLAVWTKRQRRQYKKYQDGSSSSMTPERIAKLETIGFVWDCR</sequence>
<dbReference type="InParanoid" id="A0A1E7FXJ9"/>
<dbReference type="InterPro" id="IPR005114">
    <property type="entry name" value="Helicase_assoc"/>
</dbReference>
<dbReference type="Pfam" id="PF03457">
    <property type="entry name" value="HA"/>
    <property type="match status" value="2"/>
</dbReference>
<evidence type="ECO:0000313" key="2">
    <source>
        <dbReference type="EMBL" id="OEU22867.1"/>
    </source>
</evidence>